<dbReference type="Proteomes" id="UP001610446">
    <property type="component" value="Unassembled WGS sequence"/>
</dbReference>
<gene>
    <name evidence="2" type="ORF">BJY01DRAFT_254618</name>
</gene>
<keyword evidence="3" id="KW-1185">Reference proteome</keyword>
<evidence type="ECO:0000313" key="2">
    <source>
        <dbReference type="EMBL" id="KAL2830431.1"/>
    </source>
</evidence>
<reference evidence="2 3" key="1">
    <citation type="submission" date="2024-07" db="EMBL/GenBank/DDBJ databases">
        <title>Section-level genome sequencing and comparative genomics of Aspergillus sections Usti and Cavernicolus.</title>
        <authorList>
            <consortium name="Lawrence Berkeley National Laboratory"/>
            <person name="Nybo J.L."/>
            <person name="Vesth T.C."/>
            <person name="Theobald S."/>
            <person name="Frisvad J.C."/>
            <person name="Larsen T.O."/>
            <person name="Kjaerboelling I."/>
            <person name="Rothschild-Mancinelli K."/>
            <person name="Lyhne E.K."/>
            <person name="Kogle M.E."/>
            <person name="Barry K."/>
            <person name="Clum A."/>
            <person name="Na H."/>
            <person name="Ledsgaard L."/>
            <person name="Lin J."/>
            <person name="Lipzen A."/>
            <person name="Kuo A."/>
            <person name="Riley R."/>
            <person name="Mondo S."/>
            <person name="Labutti K."/>
            <person name="Haridas S."/>
            <person name="Pangalinan J."/>
            <person name="Salamov A.A."/>
            <person name="Simmons B.A."/>
            <person name="Magnuson J.K."/>
            <person name="Chen J."/>
            <person name="Drula E."/>
            <person name="Henrissat B."/>
            <person name="Wiebenga A."/>
            <person name="Lubbers R.J."/>
            <person name="Gomes A.C."/>
            <person name="Makela M.R."/>
            <person name="Stajich J."/>
            <person name="Grigoriev I.V."/>
            <person name="Mortensen U.H."/>
            <person name="De Vries R.P."/>
            <person name="Baker S.E."/>
            <person name="Andersen M.R."/>
        </authorList>
    </citation>
    <scope>NUCLEOTIDE SEQUENCE [LARGE SCALE GENOMIC DNA]</scope>
    <source>
        <strain evidence="2 3">CBS 123904</strain>
    </source>
</reference>
<evidence type="ECO:0000313" key="3">
    <source>
        <dbReference type="Proteomes" id="UP001610446"/>
    </source>
</evidence>
<dbReference type="Gene3D" id="3.30.1330.40">
    <property type="entry name" value="RutC-like"/>
    <property type="match status" value="1"/>
</dbReference>
<accession>A0ABR4IRP2</accession>
<sequence length="134" mass="14645">MSSSITTILTKKSYPPIGHYSQAFRANGHIWVSGQIAADADGNLLKRSMSEQAHQICKNTSKILQAAGSSLEKTVKVTVFATDFSKLPEFNSVYNTYFPQKPPRSAAEVSRLPLDVEVMMEVVALVDPGDEAKL</sequence>
<dbReference type="InterPro" id="IPR006175">
    <property type="entry name" value="YjgF/YER057c/UK114"/>
</dbReference>
<dbReference type="SUPFAM" id="SSF55298">
    <property type="entry name" value="YjgF-like"/>
    <property type="match status" value="1"/>
</dbReference>
<dbReference type="CDD" id="cd00448">
    <property type="entry name" value="YjgF_YER057c_UK114_family"/>
    <property type="match status" value="1"/>
</dbReference>
<dbReference type="Pfam" id="PF01042">
    <property type="entry name" value="Ribonuc_L-PSP"/>
    <property type="match status" value="1"/>
</dbReference>
<dbReference type="NCBIfam" id="TIGR00004">
    <property type="entry name" value="Rid family detoxifying hydrolase"/>
    <property type="match status" value="1"/>
</dbReference>
<protein>
    <submittedName>
        <fullName evidence="2">Endoribonuclease L-PSP/chorismate mutase-like protein</fullName>
    </submittedName>
</protein>
<proteinExistence type="inferred from homology"/>
<dbReference type="InterPro" id="IPR006056">
    <property type="entry name" value="RidA"/>
</dbReference>
<dbReference type="InterPro" id="IPR035959">
    <property type="entry name" value="RutC-like_sf"/>
</dbReference>
<dbReference type="EMBL" id="JBFXLU010000304">
    <property type="protein sequence ID" value="KAL2830431.1"/>
    <property type="molecule type" value="Genomic_DNA"/>
</dbReference>
<name>A0ABR4IRP2_9EURO</name>
<comment type="similarity">
    <text evidence="1">Belongs to the RutC family.</text>
</comment>
<comment type="caution">
    <text evidence="2">The sequence shown here is derived from an EMBL/GenBank/DDBJ whole genome shotgun (WGS) entry which is preliminary data.</text>
</comment>
<dbReference type="PANTHER" id="PTHR11803">
    <property type="entry name" value="2-IMINOBUTANOATE/2-IMINOPROPANOATE DEAMINASE RIDA"/>
    <property type="match status" value="1"/>
</dbReference>
<dbReference type="PANTHER" id="PTHR11803:SF58">
    <property type="entry name" value="PROTEIN HMF1-RELATED"/>
    <property type="match status" value="1"/>
</dbReference>
<organism evidence="2 3">
    <name type="scientific">Aspergillus pseudoustus</name>
    <dbReference type="NCBI Taxonomy" id="1810923"/>
    <lineage>
        <taxon>Eukaryota</taxon>
        <taxon>Fungi</taxon>
        <taxon>Dikarya</taxon>
        <taxon>Ascomycota</taxon>
        <taxon>Pezizomycotina</taxon>
        <taxon>Eurotiomycetes</taxon>
        <taxon>Eurotiomycetidae</taxon>
        <taxon>Eurotiales</taxon>
        <taxon>Aspergillaceae</taxon>
        <taxon>Aspergillus</taxon>
        <taxon>Aspergillus subgen. Nidulantes</taxon>
    </lineage>
</organism>
<evidence type="ECO:0000256" key="1">
    <source>
        <dbReference type="ARBA" id="ARBA00010552"/>
    </source>
</evidence>